<dbReference type="EMBL" id="JABAGV010000002">
    <property type="protein sequence ID" value="MBC2473431.1"/>
    <property type="molecule type" value="Genomic_DNA"/>
</dbReference>
<dbReference type="CDD" id="cd06260">
    <property type="entry name" value="DUF820-like"/>
    <property type="match status" value="1"/>
</dbReference>
<organism evidence="2 3">
    <name type="scientific">Clostridium beijerinckii</name>
    <name type="common">Clostridium MP</name>
    <dbReference type="NCBI Taxonomy" id="1520"/>
    <lineage>
        <taxon>Bacteria</taxon>
        <taxon>Bacillati</taxon>
        <taxon>Bacillota</taxon>
        <taxon>Clostridia</taxon>
        <taxon>Eubacteriales</taxon>
        <taxon>Clostridiaceae</taxon>
        <taxon>Clostridium</taxon>
    </lineage>
</organism>
<dbReference type="Proteomes" id="UP001194098">
    <property type="component" value="Unassembled WGS sequence"/>
</dbReference>
<evidence type="ECO:0000313" key="2">
    <source>
        <dbReference type="EMBL" id="MBC2473431.1"/>
    </source>
</evidence>
<name>A0AAW3W408_CLOBE</name>
<evidence type="ECO:0000313" key="3">
    <source>
        <dbReference type="Proteomes" id="UP001194098"/>
    </source>
</evidence>
<dbReference type="RefSeq" id="WP_171780848.1">
    <property type="nucleotide sequence ID" value="NZ_JABAGV010000002.1"/>
</dbReference>
<dbReference type="Gene3D" id="3.90.1570.10">
    <property type="entry name" value="tt1808, chain A"/>
    <property type="match status" value="1"/>
</dbReference>
<reference evidence="2" key="2">
    <citation type="journal article" date="2022" name="Nat. Biotechnol.">
        <title>Carbon-negative production of acetone and isopropanol by gas fermentation at industrial pilot scale.</title>
        <authorList>
            <person name="Liew F.E."/>
            <person name="Nogle R."/>
            <person name="Abdalla T."/>
            <person name="Rasor B.J."/>
            <person name="Canter C."/>
            <person name="Jensen R.O."/>
            <person name="Wang L."/>
            <person name="Strutz J."/>
            <person name="Chirania P."/>
            <person name="De Tissera S."/>
            <person name="Mueller A.P."/>
            <person name="Ruan Z."/>
            <person name="Gao A."/>
            <person name="Tran L."/>
            <person name="Engle N.L."/>
            <person name="Bromley J.C."/>
            <person name="Daniell J."/>
            <person name="Conrado R."/>
            <person name="Tschaplinski T.J."/>
            <person name="Giannone R.J."/>
            <person name="Hettich R.L."/>
            <person name="Karim A.S."/>
            <person name="Simpson S.D."/>
            <person name="Brown S.D."/>
            <person name="Leang C."/>
            <person name="Jewett M.C."/>
            <person name="Kopke M."/>
        </authorList>
    </citation>
    <scope>NUCLEOTIDE SEQUENCE</scope>
    <source>
        <strain evidence="2">DJ015</strain>
    </source>
</reference>
<comment type="caution">
    <text evidence="2">The sequence shown here is derived from an EMBL/GenBank/DDBJ whole genome shotgun (WGS) entry which is preliminary data.</text>
</comment>
<feature type="domain" description="Putative restriction endonuclease" evidence="1">
    <location>
        <begin position="11"/>
        <end position="70"/>
    </location>
</feature>
<accession>A0AAW3W408</accession>
<evidence type="ECO:0000259" key="1">
    <source>
        <dbReference type="Pfam" id="PF05685"/>
    </source>
</evidence>
<gene>
    <name evidence="2" type="ORF">HGI39_01650</name>
</gene>
<proteinExistence type="predicted"/>
<dbReference type="InterPro" id="IPR011335">
    <property type="entry name" value="Restrct_endonuc-II-like"/>
</dbReference>
<protein>
    <recommendedName>
        <fullName evidence="1">Putative restriction endonuclease domain-containing protein</fullName>
    </recommendedName>
</protein>
<dbReference type="InterPro" id="IPR008538">
    <property type="entry name" value="Uma2"/>
</dbReference>
<dbReference type="AlphaFoldDB" id="A0AAW3W408"/>
<dbReference type="SUPFAM" id="SSF52980">
    <property type="entry name" value="Restriction endonuclease-like"/>
    <property type="match status" value="1"/>
</dbReference>
<reference evidence="2" key="1">
    <citation type="submission" date="2020-04" db="EMBL/GenBank/DDBJ databases">
        <authorList>
            <person name="Brown S."/>
        </authorList>
    </citation>
    <scope>NUCLEOTIDE SEQUENCE</scope>
    <source>
        <strain evidence="2">DJ015</strain>
    </source>
</reference>
<dbReference type="Pfam" id="PF05685">
    <property type="entry name" value="Uma2"/>
    <property type="match status" value="1"/>
</dbReference>
<sequence length="74" mass="8705">MGIANVYQDYELFLKMQAENDEKIEYHNGMIFNMSPTSIKHNDIVNNIVFELKKFFKGTNCKVQSEQIPIVFEE</sequence>
<dbReference type="InterPro" id="IPR012296">
    <property type="entry name" value="Nuclease_put_TT1808"/>
</dbReference>